<dbReference type="Proteomes" id="UP000092462">
    <property type="component" value="Unassembled WGS sequence"/>
</dbReference>
<name>A0A1B0DQK2_PHLPP</name>
<accession>A0A1B0DQK2</accession>
<dbReference type="VEuPathDB" id="VectorBase:PPAPM1_010570"/>
<evidence type="ECO:0000313" key="2">
    <source>
        <dbReference type="EnsemblMetazoa" id="PPAI010793-PA"/>
    </source>
</evidence>
<keyword evidence="3" id="KW-1185">Reference proteome</keyword>
<dbReference type="Pfam" id="PF19704">
    <property type="entry name" value="DNAPKcs_CC5"/>
    <property type="match status" value="1"/>
</dbReference>
<dbReference type="GO" id="GO:0006303">
    <property type="term" value="P:double-strand break repair via nonhomologous end joining"/>
    <property type="evidence" value="ECO:0007669"/>
    <property type="project" value="InterPro"/>
</dbReference>
<dbReference type="SMART" id="SM01344">
    <property type="entry name" value="NUC194"/>
    <property type="match status" value="1"/>
</dbReference>
<dbReference type="InterPro" id="IPR012582">
    <property type="entry name" value="DNAPKcs_CC3"/>
</dbReference>
<feature type="domain" description="DNA-dependent protein kinase catalytic subunit CC3" evidence="1">
    <location>
        <begin position="1604"/>
        <end position="1980"/>
    </location>
</feature>
<dbReference type="EMBL" id="AJVK01019154">
    <property type="status" value="NOT_ANNOTATED_CDS"/>
    <property type="molecule type" value="Genomic_DNA"/>
</dbReference>
<dbReference type="InterPro" id="IPR046804">
    <property type="entry name" value="DNA-PKcs_N"/>
</dbReference>
<protein>
    <recommendedName>
        <fullName evidence="1">DNA-dependent protein kinase catalytic subunit CC3 domain-containing protein</fullName>
    </recommendedName>
</protein>
<dbReference type="EMBL" id="AJVK01019153">
    <property type="status" value="NOT_ANNOTATED_CDS"/>
    <property type="molecule type" value="Genomic_DNA"/>
</dbReference>
<dbReference type="Pfam" id="PF08163">
    <property type="entry name" value="DNAPKcs_CC3"/>
    <property type="match status" value="1"/>
</dbReference>
<dbReference type="InterPro" id="IPR046803">
    <property type="entry name" value="DNAPKcs_CC1-2"/>
</dbReference>
<dbReference type="GO" id="GO:0005634">
    <property type="term" value="C:nucleus"/>
    <property type="evidence" value="ECO:0007669"/>
    <property type="project" value="InterPro"/>
</dbReference>
<dbReference type="EMBL" id="AJVK01019152">
    <property type="status" value="NOT_ANNOTATED_CDS"/>
    <property type="molecule type" value="Genomic_DNA"/>
</dbReference>
<dbReference type="InterPro" id="IPR016024">
    <property type="entry name" value="ARM-type_fold"/>
</dbReference>
<dbReference type="Pfam" id="PF20500">
    <property type="entry name" value="DNA-PKcs_N"/>
    <property type="match status" value="1"/>
</dbReference>
<evidence type="ECO:0000313" key="3">
    <source>
        <dbReference type="Proteomes" id="UP000092462"/>
    </source>
</evidence>
<evidence type="ECO:0000259" key="1">
    <source>
        <dbReference type="SMART" id="SM01344"/>
    </source>
</evidence>
<reference evidence="2" key="1">
    <citation type="submission" date="2022-08" db="UniProtKB">
        <authorList>
            <consortium name="EnsemblMetazoa"/>
        </authorList>
    </citation>
    <scope>IDENTIFICATION</scope>
    <source>
        <strain evidence="2">Israel</strain>
    </source>
</reference>
<dbReference type="EnsemblMetazoa" id="PPAI010793-RA">
    <property type="protein sequence ID" value="PPAI010793-PA"/>
    <property type="gene ID" value="PPAI010793"/>
</dbReference>
<dbReference type="SUPFAM" id="SSF48371">
    <property type="entry name" value="ARM repeat"/>
    <property type="match status" value="2"/>
</dbReference>
<organism evidence="2 3">
    <name type="scientific">Phlebotomus papatasi</name>
    <name type="common">Sandfly</name>
    <dbReference type="NCBI Taxonomy" id="29031"/>
    <lineage>
        <taxon>Eukaryota</taxon>
        <taxon>Metazoa</taxon>
        <taxon>Ecdysozoa</taxon>
        <taxon>Arthropoda</taxon>
        <taxon>Hexapoda</taxon>
        <taxon>Insecta</taxon>
        <taxon>Pterygota</taxon>
        <taxon>Neoptera</taxon>
        <taxon>Endopterygota</taxon>
        <taxon>Diptera</taxon>
        <taxon>Nematocera</taxon>
        <taxon>Psychodoidea</taxon>
        <taxon>Psychodidae</taxon>
        <taxon>Phlebotomus</taxon>
        <taxon>Phlebotomus</taxon>
    </lineage>
</organism>
<dbReference type="InterPro" id="IPR045581">
    <property type="entry name" value="DNAPKcs_CC5"/>
</dbReference>
<sequence length="2330" mass="269865">MQIIYELLLKKLCESIDFPTVLDKIFRVFSDVHQLTFEVVGLICKDFANHIVGSYQQRFHKAIFTTLDSLLLKKDKFSLGSVAGAIDGLNCYLTNFPPEGEEAVRECDYIYNCVKELSDIGEIREKALFRSAMLLLTDHTNLLAEQLLRDYVFWHHALQKWLQLTYEDKRIAINAINAVHRQLATTIIERSKPEDTEVLRFFFKYFKSVLQSSNAKPHEIRIAIQGFGLMAGPCRAVESCEQMEVLLNLVIQATDHSYFTEKINKREHMEHLGDFMESLSQIMAHMPMISRYQINSLENMIINFMKDFHYLSAAHHALVIKALMNTFLNCSFLEGSIFHDVLESVTRQGIIWTCSHKLIYDAFRDENAQDWKENITYRNYLPLWKGIFASGKRQHFKKVSEAVYSAFISSIHKMIGKLNFQTKKRMYKDENGKDEEFTFCDPNIDLDPVKPKDFHLFFNLIDLFREVVNDQSIDHHKENFLPWIHPFCDLIVTNIQKYPLVSGFCKLLELVLDVAAKIEFFDDEYQFERFETRDIVTYLLGTLISRAQFTSGDLQISCLQAVLIVPIEISIQFPKELNVILKIAFDIGKSLLWLANKALTTLFRIVKKSYGTEEVREILENVLPCLDVFLQSKGFSNPSALSVEIVRYKNRRKIQRKMHQKIVLIAGLIEPEHCLYLLNNKIHTATNLTKWDTGSSIKLKIHCSDVSPTVCLDPLLPRIFQLALSSSDRKVKINACELLHGIVLYMIGIPVRSPKIWTEMWGQLIYLGCDTDVAVQQMFEPLLMQIMHYKAQPNQDGVNELLIALMENLSHPSNAAVRDLAARCLREFVSWTLRQSTEDQLNTSPLNITRIMNQLEFYCWNFNVYYRLGASLAFNNLYRILREDEGLLNRHWIMLGYLYCSNLRLCMKDANFQCENMAIEQASLALDHIVRVLCEKSDLFSTVSERRMRPTALKEATLKEFALWIFRECGSHRKIYRAKCIEIFTKIAPYLKEYNSTKKFITACISAEEILEVCEGRKGNEGIGQYPDLTHITSSDVLSVKMIYEYLETLLTDLDNQIWLLGGDLIQHPDKIVNQSKIFHAIEYYLENICWKGEDEIFVHLNIDLWSESNSNEMDMGAKFIHQIRDIKALLSARLMDFFTKVVQSCGRDFPSSFWRRDSHIVRFVCDLIFQPHELGLNFRHREIEESLPTKAEMVLMRLKRDTSKEFSEALSGKIVNEFIERLKNITETIESIVERNSVKSSEYRSVRGIFIICKYVQLSSFPEVAQKSFIYLVERLVLYLFKVIKQVKNDDSYPRKIAHDVEKYLKLILSITFFCEETHSRVIKFLFDDTPLKSINASDKGFIKYGEYFLEVYRDELLANLVSTMDLTITTIIGALTQPKLPTVCRLIIQLCKFIFDKIHERSNAKILVDAIINSWDTFRTSFSQWKFSYKLADLHKIELISNIAMISPYPLWGLATKLPDLEHWILELITDRDISMEIKIHALELLPTITGPNDVANERLTDALRAFQANHLPLISSEFKAESMERASLVVTFRTILEALVASQSPILLRFLIDATAGDKKHVMEYEIGVHLKKCMQHMQENIQVECLQLSFDGFCNLQHEPSIRLIVSRRFLKTLIRASTTKAIITFYENNIKKVVDLTETSFGLEGKGWVVEQALVSRAGGYELIECLFSMVDREFLETISFSLLGTPGTEIIKHLTKKAFKVRTEIFRTDDETAMEFYRKYQCHAYSALCTIVSNTLDQLKFYEGLLFKENAAKNEYIWQRIINCRDPKLYSNIEQEFPDYPKVKDLMVSIKRSAKKSDADYLKFSHTNNVFLSSLSQEVTKFDFTHAAIRNAEDVANRDTEKELASVQLENVDINKHELMATLCALINHMFENKITPIPEGSATGRRSTPEWVQSIANSIYSRQEHKNVRIFLCKLVDNCRDVFKHYCSVLMAPLMQFIVDECAGSKLNSFITDLVALILEWSEIYLPTACDEASTASDMLAFLMKNSYHIRTEIFKLNLDLINRLVQLWKGFVRIQRQVLYDLIRQTNSTDSRENICGLQLNAIVLSSEIIPWEESIKINYLRALFSCLDNDFKSVYQTASHLLGMCIKQINPDGEIDDNVCSKELKQKIEMIKRTSEEKFINVIYGIQKTYPKILKPFMIIIGHLIPNAFGSKKKICLEMFLSGMDTYGNTIFRELITMGIRDVLKQNEHQLLGLHIVNRALRDMKMSEIEQLSSDLLVFTDHRNAECRDLMYEILIHIVEMLNERSEQVSELYRSVLAALLNGLSDEDSDIQNRIFTFWSNEKNLSQRLSDRFLGIMENLYDPKSEKHFLEFATQLLLDLP</sequence>
<dbReference type="VEuPathDB" id="VectorBase:PPAI010793"/>
<dbReference type="Pfam" id="PF20502">
    <property type="entry name" value="DNAPKcs_CC1-2"/>
    <property type="match status" value="1"/>
</dbReference>
<proteinExistence type="predicted"/>